<protein>
    <submittedName>
        <fullName evidence="2">Uncharacterized protein</fullName>
    </submittedName>
</protein>
<evidence type="ECO:0000256" key="1">
    <source>
        <dbReference type="SAM" id="MobiDB-lite"/>
    </source>
</evidence>
<evidence type="ECO:0000313" key="2">
    <source>
        <dbReference type="EMBL" id="RAL64078.1"/>
    </source>
</evidence>
<feature type="region of interest" description="Disordered" evidence="1">
    <location>
        <begin position="25"/>
        <end position="106"/>
    </location>
</feature>
<keyword evidence="3" id="KW-1185">Reference proteome</keyword>
<feature type="compositionally biased region" description="Acidic residues" evidence="1">
    <location>
        <begin position="64"/>
        <end position="73"/>
    </location>
</feature>
<dbReference type="EMBL" id="QKRW01000016">
    <property type="protein sequence ID" value="RAL64078.1"/>
    <property type="molecule type" value="Genomic_DNA"/>
</dbReference>
<comment type="caution">
    <text evidence="2">The sequence shown here is derived from an EMBL/GenBank/DDBJ whole genome shotgun (WGS) entry which is preliminary data.</text>
</comment>
<reference evidence="2 3" key="1">
    <citation type="submission" date="2018-06" db="EMBL/GenBank/DDBJ databases">
        <title>Genome Sequence of the Brown Rot Fungal Pathogen Monilinia fructigena.</title>
        <authorList>
            <person name="Landi L."/>
            <person name="De Miccolis Angelini R.M."/>
            <person name="Pollastro S."/>
            <person name="Abate D."/>
            <person name="Faretra F."/>
            <person name="Romanazzi G."/>
        </authorList>
    </citation>
    <scope>NUCLEOTIDE SEQUENCE [LARGE SCALE GENOMIC DNA]</scope>
    <source>
        <strain evidence="2 3">Mfrg269</strain>
    </source>
</reference>
<name>A0A395IWI9_9HELO</name>
<accession>A0A395IWI9</accession>
<dbReference type="OrthoDB" id="5382203at2759"/>
<proteinExistence type="predicted"/>
<evidence type="ECO:0000313" key="3">
    <source>
        <dbReference type="Proteomes" id="UP000249056"/>
    </source>
</evidence>
<gene>
    <name evidence="2" type="ORF">DID88_003266</name>
</gene>
<dbReference type="AlphaFoldDB" id="A0A395IWI9"/>
<dbReference type="Proteomes" id="UP000249056">
    <property type="component" value="Unassembled WGS sequence"/>
</dbReference>
<sequence length="106" mass="12091">MPDTVKPLPRRPQIILQSPRRLGLLNNANRANKPMPTALNLDDDEGTMPQRKTRRVRDPYAIDLSDEEDDDLEPPSRPAPIKEESLADFLRNVPPPPSPKMRSVFR</sequence>
<organism evidence="2 3">
    <name type="scientific">Monilinia fructigena</name>
    <dbReference type="NCBI Taxonomy" id="38457"/>
    <lineage>
        <taxon>Eukaryota</taxon>
        <taxon>Fungi</taxon>
        <taxon>Dikarya</taxon>
        <taxon>Ascomycota</taxon>
        <taxon>Pezizomycotina</taxon>
        <taxon>Leotiomycetes</taxon>
        <taxon>Helotiales</taxon>
        <taxon>Sclerotiniaceae</taxon>
        <taxon>Monilinia</taxon>
    </lineage>
</organism>